<dbReference type="Gene3D" id="1.10.530.10">
    <property type="match status" value="1"/>
</dbReference>
<evidence type="ECO:0000313" key="4">
    <source>
        <dbReference type="Proteomes" id="UP000543804"/>
    </source>
</evidence>
<gene>
    <name evidence="3" type="ORF">HF878_01920</name>
</gene>
<dbReference type="InterPro" id="IPR008258">
    <property type="entry name" value="Transglycosylase_SLT_dom_1"/>
</dbReference>
<comment type="caution">
    <text evidence="3">The sequence shown here is derived from an EMBL/GenBank/DDBJ whole genome shotgun (WGS) entry which is preliminary data.</text>
</comment>
<proteinExistence type="predicted"/>
<dbReference type="InterPro" id="IPR023346">
    <property type="entry name" value="Lysozyme-like_dom_sf"/>
</dbReference>
<dbReference type="AlphaFoldDB" id="A0A848B8G6"/>
<evidence type="ECO:0000259" key="2">
    <source>
        <dbReference type="Pfam" id="PF01464"/>
    </source>
</evidence>
<feature type="domain" description="Transglycosylase SLT" evidence="2">
    <location>
        <begin position="99"/>
        <end position="195"/>
    </location>
</feature>
<keyword evidence="4" id="KW-1185">Reference proteome</keyword>
<organism evidence="3 4">
    <name type="scientific">Selenomonas bovis</name>
    <dbReference type="NCBI Taxonomy" id="416586"/>
    <lineage>
        <taxon>Bacteria</taxon>
        <taxon>Bacillati</taxon>
        <taxon>Bacillota</taxon>
        <taxon>Negativicutes</taxon>
        <taxon>Selenomonadales</taxon>
        <taxon>Selenomonadaceae</taxon>
        <taxon>Selenomonas</taxon>
    </lineage>
</organism>
<dbReference type="PANTHER" id="PTHR37423">
    <property type="entry name" value="SOLUBLE LYTIC MUREIN TRANSGLYCOSYLASE-RELATED"/>
    <property type="match status" value="1"/>
</dbReference>
<feature type="compositionally biased region" description="Polar residues" evidence="1">
    <location>
        <begin position="64"/>
        <end position="78"/>
    </location>
</feature>
<dbReference type="Proteomes" id="UP000543804">
    <property type="component" value="Unassembled WGS sequence"/>
</dbReference>
<dbReference type="PANTHER" id="PTHR37423:SF2">
    <property type="entry name" value="MEMBRANE-BOUND LYTIC MUREIN TRANSGLYCOSYLASE C"/>
    <property type="match status" value="1"/>
</dbReference>
<evidence type="ECO:0000256" key="1">
    <source>
        <dbReference type="SAM" id="MobiDB-lite"/>
    </source>
</evidence>
<feature type="region of interest" description="Disordered" evidence="1">
    <location>
        <begin position="51"/>
        <end position="78"/>
    </location>
</feature>
<name>A0A848B8G6_9FIRM</name>
<sequence length="214" mass="22328">MINMTDIAHVRQRIAAIQQQFGQLQQVPGAAFGQTLARAIQTQDAAAKAQTQQAKSAKAADRQSAGTASPKQAGTLNVGTGMTAVSDLPPADADLSAFVQQAAREYNVDPRLVSAVAQTESGGDQSAVSPAGAIGVMQLMPDTAASLGVNPYDEKQNVEGGAKYLREMLDAFGGDVRKAVAAYNAGPAAVKAYGGVPPYRETQDYVSKVLDLYR</sequence>
<dbReference type="Pfam" id="PF01464">
    <property type="entry name" value="SLT"/>
    <property type="match status" value="1"/>
</dbReference>
<dbReference type="EMBL" id="JABAFA010000002">
    <property type="protein sequence ID" value="NMD98245.1"/>
    <property type="molecule type" value="Genomic_DNA"/>
</dbReference>
<dbReference type="RefSeq" id="WP_170077029.1">
    <property type="nucleotide sequence ID" value="NZ_JABAFA010000002.1"/>
</dbReference>
<protein>
    <submittedName>
        <fullName evidence="3">Lytic transglycosylase domain-containing protein</fullName>
    </submittedName>
</protein>
<reference evidence="3 4" key="1">
    <citation type="submission" date="2020-04" db="EMBL/GenBank/DDBJ databases">
        <authorList>
            <person name="Hitch T.C.A."/>
            <person name="Wylensek D."/>
            <person name="Clavel T."/>
        </authorList>
    </citation>
    <scope>NUCLEOTIDE SEQUENCE [LARGE SCALE GENOMIC DNA]</scope>
    <source>
        <strain evidence="3 4">PG-130-P53-12</strain>
    </source>
</reference>
<evidence type="ECO:0000313" key="3">
    <source>
        <dbReference type="EMBL" id="NMD98245.1"/>
    </source>
</evidence>
<dbReference type="SUPFAM" id="SSF53955">
    <property type="entry name" value="Lysozyme-like"/>
    <property type="match status" value="1"/>
</dbReference>
<dbReference type="CDD" id="cd00254">
    <property type="entry name" value="LT-like"/>
    <property type="match status" value="1"/>
</dbReference>
<accession>A0A848B8G6</accession>